<dbReference type="RefSeq" id="WP_052749443.1">
    <property type="nucleotide sequence ID" value="NZ_LAVS01000096.1"/>
</dbReference>
<evidence type="ECO:0000256" key="1">
    <source>
        <dbReference type="SAM" id="Phobius"/>
    </source>
</evidence>
<reference evidence="2 3" key="1">
    <citation type="submission" date="2018-11" db="EMBL/GenBank/DDBJ databases">
        <title>Draft genome analysis of Rheinheimera mesophila isolated from an industrial waste site.</title>
        <authorList>
            <person name="Yu Q."/>
            <person name="Qi Y."/>
            <person name="Zhang H."/>
            <person name="Lu Y."/>
            <person name="Pu J."/>
        </authorList>
    </citation>
    <scope>NUCLEOTIDE SEQUENCE [LARGE SCALE GENOMIC DNA]</scope>
    <source>
        <strain evidence="2 3">IITR13</strain>
    </source>
</reference>
<dbReference type="EMBL" id="RRCF01000002">
    <property type="protein sequence ID" value="RRJ21373.1"/>
    <property type="molecule type" value="Genomic_DNA"/>
</dbReference>
<dbReference type="InterPro" id="IPR012902">
    <property type="entry name" value="N_methyl_site"/>
</dbReference>
<keyword evidence="1" id="KW-1133">Transmembrane helix</keyword>
<evidence type="ECO:0000313" key="2">
    <source>
        <dbReference type="EMBL" id="RRJ21373.1"/>
    </source>
</evidence>
<dbReference type="Gene3D" id="3.30.700.10">
    <property type="entry name" value="Glycoprotein, Type 4 Pilin"/>
    <property type="match status" value="1"/>
</dbReference>
<dbReference type="PROSITE" id="PS00409">
    <property type="entry name" value="PROKAR_NTER_METHYL"/>
    <property type="match status" value="1"/>
</dbReference>
<name>A0A3P3QM59_9GAMM</name>
<keyword evidence="3" id="KW-1185">Reference proteome</keyword>
<dbReference type="NCBIfam" id="TIGR02532">
    <property type="entry name" value="IV_pilin_GFxxxE"/>
    <property type="match status" value="1"/>
</dbReference>
<accession>A0A3P3QM59</accession>
<comment type="caution">
    <text evidence="2">The sequence shown here is derived from an EMBL/GenBank/DDBJ whole genome shotgun (WGS) entry which is preliminary data.</text>
</comment>
<proteinExistence type="predicted"/>
<evidence type="ECO:0000313" key="3">
    <source>
        <dbReference type="Proteomes" id="UP000276260"/>
    </source>
</evidence>
<dbReference type="OrthoDB" id="5902365at2"/>
<sequence length="189" mass="19571">MKAINKTQQGFTLVELIIVIVILGILAVTAAPRFLNLTGDARAATLDAVEASVISINSLINGKARLQGVDVAASTATVTDGTLTINVAQGQPSTNTGDETEWAQLLDSTDFTAVFNASIDQTTGKFTATAADQRDAILILPAGYSAPTAAADLGCYVYVVNYVDDNGTAGDTSDDVLRRALGKVTDGCN</sequence>
<keyword evidence="1" id="KW-0812">Transmembrane</keyword>
<dbReference type="InterPro" id="IPR045584">
    <property type="entry name" value="Pilin-like"/>
</dbReference>
<dbReference type="Pfam" id="PF07963">
    <property type="entry name" value="N_methyl"/>
    <property type="match status" value="1"/>
</dbReference>
<keyword evidence="1" id="KW-0472">Membrane</keyword>
<protein>
    <submittedName>
        <fullName evidence="2">Prepilin-type N-terminal cleavage/methylation domain-containing protein</fullName>
    </submittedName>
</protein>
<dbReference type="AlphaFoldDB" id="A0A3P3QM59"/>
<feature type="transmembrane region" description="Helical" evidence="1">
    <location>
        <begin position="12"/>
        <end position="35"/>
    </location>
</feature>
<organism evidence="2 3">
    <name type="scientific">Rheinheimera mesophila</name>
    <dbReference type="NCBI Taxonomy" id="1547515"/>
    <lineage>
        <taxon>Bacteria</taxon>
        <taxon>Pseudomonadati</taxon>
        <taxon>Pseudomonadota</taxon>
        <taxon>Gammaproteobacteria</taxon>
        <taxon>Chromatiales</taxon>
        <taxon>Chromatiaceae</taxon>
        <taxon>Rheinheimera</taxon>
    </lineage>
</organism>
<dbReference type="SUPFAM" id="SSF54523">
    <property type="entry name" value="Pili subunits"/>
    <property type="match status" value="1"/>
</dbReference>
<dbReference type="Proteomes" id="UP000276260">
    <property type="component" value="Unassembled WGS sequence"/>
</dbReference>
<gene>
    <name evidence="2" type="ORF">EIK76_10880</name>
</gene>